<evidence type="ECO:0000313" key="3">
    <source>
        <dbReference type="EMBL" id="KAF5310148.1"/>
    </source>
</evidence>
<dbReference type="Proteomes" id="UP000567179">
    <property type="component" value="Unassembled WGS sequence"/>
</dbReference>
<keyword evidence="2" id="KW-1133">Transmembrane helix</keyword>
<comment type="caution">
    <text evidence="3">The sequence shown here is derived from an EMBL/GenBank/DDBJ whole genome shotgun (WGS) entry which is preliminary data.</text>
</comment>
<gene>
    <name evidence="3" type="ORF">D9619_010392</name>
</gene>
<keyword evidence="2" id="KW-0812">Transmembrane</keyword>
<name>A0A8H5AT83_9AGAR</name>
<feature type="transmembrane region" description="Helical" evidence="2">
    <location>
        <begin position="85"/>
        <end position="102"/>
    </location>
</feature>
<dbReference type="EMBL" id="JAACJJ010000058">
    <property type="protein sequence ID" value="KAF5310148.1"/>
    <property type="molecule type" value="Genomic_DNA"/>
</dbReference>
<evidence type="ECO:0000256" key="2">
    <source>
        <dbReference type="SAM" id="Phobius"/>
    </source>
</evidence>
<keyword evidence="2" id="KW-0472">Membrane</keyword>
<protein>
    <submittedName>
        <fullName evidence="3">Uncharacterized protein</fullName>
    </submittedName>
</protein>
<organism evidence="3 4">
    <name type="scientific">Psilocybe cf. subviscida</name>
    <dbReference type="NCBI Taxonomy" id="2480587"/>
    <lineage>
        <taxon>Eukaryota</taxon>
        <taxon>Fungi</taxon>
        <taxon>Dikarya</taxon>
        <taxon>Basidiomycota</taxon>
        <taxon>Agaricomycotina</taxon>
        <taxon>Agaricomycetes</taxon>
        <taxon>Agaricomycetidae</taxon>
        <taxon>Agaricales</taxon>
        <taxon>Agaricineae</taxon>
        <taxon>Strophariaceae</taxon>
        <taxon>Psilocybe</taxon>
    </lineage>
</organism>
<sequence>MTFTSTRVFEGELRRLIFNITSTTPEMSSSSAYSPQSTRKRASPQPSLNKSEKIARTEEHFPPERTSQSIRTVSPPLSKGRLSNFIYILLLLTALLGTFYTYRLTQHKAEVGGWWNLLLGRTSQQYNAQHPPVVTATPVAGKGAGKGGHHDVEDKIKALAEALGMPSNELASAIAGAVRSYVPPATLTSLAAKQTGDAVNVLLDETGEVEVEKKQDEPNTMEGILHGMESFVGMDEP</sequence>
<dbReference type="OrthoDB" id="3199651at2759"/>
<evidence type="ECO:0000313" key="4">
    <source>
        <dbReference type="Proteomes" id="UP000567179"/>
    </source>
</evidence>
<feature type="compositionally biased region" description="Basic and acidic residues" evidence="1">
    <location>
        <begin position="50"/>
        <end position="63"/>
    </location>
</feature>
<accession>A0A8H5AT83</accession>
<feature type="region of interest" description="Disordered" evidence="1">
    <location>
        <begin position="25"/>
        <end position="74"/>
    </location>
</feature>
<reference evidence="3 4" key="1">
    <citation type="journal article" date="2020" name="ISME J.">
        <title>Uncovering the hidden diversity of litter-decomposition mechanisms in mushroom-forming fungi.</title>
        <authorList>
            <person name="Floudas D."/>
            <person name="Bentzer J."/>
            <person name="Ahren D."/>
            <person name="Johansson T."/>
            <person name="Persson P."/>
            <person name="Tunlid A."/>
        </authorList>
    </citation>
    <scope>NUCLEOTIDE SEQUENCE [LARGE SCALE GENOMIC DNA]</scope>
    <source>
        <strain evidence="3 4">CBS 101986</strain>
    </source>
</reference>
<keyword evidence="4" id="KW-1185">Reference proteome</keyword>
<proteinExistence type="predicted"/>
<dbReference type="AlphaFoldDB" id="A0A8H5AT83"/>
<evidence type="ECO:0000256" key="1">
    <source>
        <dbReference type="SAM" id="MobiDB-lite"/>
    </source>
</evidence>
<feature type="compositionally biased region" description="Polar residues" evidence="1">
    <location>
        <begin position="25"/>
        <end position="37"/>
    </location>
</feature>